<keyword evidence="1" id="KW-0238">DNA-binding</keyword>
<evidence type="ECO:0000313" key="3">
    <source>
        <dbReference type="EMBL" id="CAB4939846.1"/>
    </source>
</evidence>
<dbReference type="AlphaFoldDB" id="A0A6J7J9K0"/>
<dbReference type="Gene3D" id="1.10.1660.10">
    <property type="match status" value="1"/>
</dbReference>
<dbReference type="EMBL" id="CAFBNL010000001">
    <property type="protein sequence ID" value="CAB4939846.1"/>
    <property type="molecule type" value="Genomic_DNA"/>
</dbReference>
<dbReference type="GO" id="GO:0003700">
    <property type="term" value="F:DNA-binding transcription factor activity"/>
    <property type="evidence" value="ECO:0007669"/>
    <property type="project" value="InterPro"/>
</dbReference>
<feature type="domain" description="HTH merR-type" evidence="2">
    <location>
        <begin position="43"/>
        <end position="104"/>
    </location>
</feature>
<accession>A0A6J7J9K0</accession>
<dbReference type="InterPro" id="IPR047057">
    <property type="entry name" value="MerR_fam"/>
</dbReference>
<evidence type="ECO:0000259" key="2">
    <source>
        <dbReference type="PROSITE" id="PS50937"/>
    </source>
</evidence>
<protein>
    <submittedName>
        <fullName evidence="3">Unannotated protein</fullName>
    </submittedName>
</protein>
<dbReference type="PANTHER" id="PTHR30204">
    <property type="entry name" value="REDOX-CYCLING DRUG-SENSING TRANSCRIPTIONAL ACTIVATOR SOXR"/>
    <property type="match status" value="1"/>
</dbReference>
<evidence type="ECO:0000256" key="1">
    <source>
        <dbReference type="ARBA" id="ARBA00023125"/>
    </source>
</evidence>
<dbReference type="PANTHER" id="PTHR30204:SF3">
    <property type="entry name" value="HTH MERR-TYPE DOMAIN-CONTAINING PROTEIN"/>
    <property type="match status" value="1"/>
</dbReference>
<reference evidence="3" key="1">
    <citation type="submission" date="2020-05" db="EMBL/GenBank/DDBJ databases">
        <authorList>
            <person name="Chiriac C."/>
            <person name="Salcher M."/>
            <person name="Ghai R."/>
            <person name="Kavagutti S V."/>
        </authorList>
    </citation>
    <scope>NUCLEOTIDE SEQUENCE</scope>
</reference>
<dbReference type="GO" id="GO:0003677">
    <property type="term" value="F:DNA binding"/>
    <property type="evidence" value="ECO:0007669"/>
    <property type="project" value="UniProtKB-KW"/>
</dbReference>
<dbReference type="InterPro" id="IPR009061">
    <property type="entry name" value="DNA-bd_dom_put_sf"/>
</dbReference>
<dbReference type="SUPFAM" id="SSF46955">
    <property type="entry name" value="Putative DNA-binding domain"/>
    <property type="match status" value="1"/>
</dbReference>
<dbReference type="SMART" id="SM00422">
    <property type="entry name" value="HTH_MERR"/>
    <property type="match status" value="1"/>
</dbReference>
<organism evidence="3">
    <name type="scientific">freshwater metagenome</name>
    <dbReference type="NCBI Taxonomy" id="449393"/>
    <lineage>
        <taxon>unclassified sequences</taxon>
        <taxon>metagenomes</taxon>
        <taxon>ecological metagenomes</taxon>
    </lineage>
</organism>
<dbReference type="Pfam" id="PF13411">
    <property type="entry name" value="MerR_1"/>
    <property type="match status" value="1"/>
</dbReference>
<proteinExistence type="predicted"/>
<dbReference type="InterPro" id="IPR000551">
    <property type="entry name" value="MerR-type_HTH_dom"/>
</dbReference>
<sequence length="189" mass="20459">MSTPSDPSSDASVTASIVEQGVLGETQWEEIGYRGPQVCAIVGITYRQLDYWARTELLRPSLCDAQGSGSKRRYSYLDLVALKVIKNLLDAGVSLKTARKAIDYLREHLGEDLATASLVIDENKSVLARNGEDIFDLVRHGQGVLNIVPLGSVVRQIDAGITELHPSDLVASLEERDAAQIDPQVGLGS</sequence>
<gene>
    <name evidence="3" type="ORF">UFOPK3789_00002</name>
</gene>
<name>A0A6J7J9K0_9ZZZZ</name>
<dbReference type="PROSITE" id="PS50937">
    <property type="entry name" value="HTH_MERR_2"/>
    <property type="match status" value="1"/>
</dbReference>